<feature type="compositionally biased region" description="Pro residues" evidence="1">
    <location>
        <begin position="753"/>
        <end position="763"/>
    </location>
</feature>
<keyword evidence="3" id="KW-1185">Reference proteome</keyword>
<dbReference type="AlphaFoldDB" id="A0A8J2STJ5"/>
<organism evidence="2 3">
    <name type="scientific">Pelagomonas calceolata</name>
    <dbReference type="NCBI Taxonomy" id="35677"/>
    <lineage>
        <taxon>Eukaryota</taxon>
        <taxon>Sar</taxon>
        <taxon>Stramenopiles</taxon>
        <taxon>Ochrophyta</taxon>
        <taxon>Pelagophyceae</taxon>
        <taxon>Pelagomonadales</taxon>
        <taxon>Pelagomonadaceae</taxon>
        <taxon>Pelagomonas</taxon>
    </lineage>
</organism>
<evidence type="ECO:0000313" key="3">
    <source>
        <dbReference type="Proteomes" id="UP000789595"/>
    </source>
</evidence>
<protein>
    <submittedName>
        <fullName evidence="2">Uncharacterized protein</fullName>
    </submittedName>
</protein>
<reference evidence="2" key="1">
    <citation type="submission" date="2021-11" db="EMBL/GenBank/DDBJ databases">
        <authorList>
            <consortium name="Genoscope - CEA"/>
            <person name="William W."/>
        </authorList>
    </citation>
    <scope>NUCLEOTIDE SEQUENCE</scope>
</reference>
<feature type="compositionally biased region" description="Basic residues" evidence="1">
    <location>
        <begin position="707"/>
        <end position="717"/>
    </location>
</feature>
<evidence type="ECO:0000256" key="1">
    <source>
        <dbReference type="SAM" id="MobiDB-lite"/>
    </source>
</evidence>
<dbReference type="OrthoDB" id="422042at2759"/>
<sequence>MSHYYDLRFERSLDKALEAARLALKSAKCVKLTDEAHAYGDKFAAAEVAVRLATSSSLAFAELLGLGATKASQIRDAKGDGKLQLVCDFGGTTTYLREREREVEGPTVVVEQKKDTKGGFFGGSSTTKETSTKVTTKITEHLWTRTWSLRLIAKKGATEIVLLDHALTTTEATRAKENRPEQARKSVTLADADWLVSLDPSSFSIDRAHEDTKTPRRNDDVEAALKRLRELAQFARAIEAKAFPVDVSRAVAAAGLGAQRDAVFQPAACVALVEGPDDGATPLDSSNEAELLAHSRATAATAAQNLAAAATKARENAVEKDSEAPACLLDATAAQVLLGSGLVQAAATNLAGALDHLEKMLYAQLRDAVGKELTPQDFESYMVSHERKLFKPCYRPAPLTYAVRRSATAFPDGSLSLEDSDRAPVAALSRRVDVPGDEPRAVRLPLGAATIVECQGETYAHAYTARTFAGARPAPLQLVASARQFSSWILVLGTVTAVDEFTPAHAIVVSNKDEVIIPLLLDPLPAPKAFRDAIESLSPEQQDFCRAFRAMQLASSLFGILVVQVKPQLEAVLNLPAGALTKEIELSSQLMDFLQTYSVPTDVLSFDGDAALSSSDKVAAVRAHASTISKMVADARERDLAAKKAEAQAAVLDSIADEGFSLPECEEEAECVGAVMTFDCAAPMMGAAPPGRSRGGGGGSYGGKGGRPMKMRSKRAGALRSTGGGRYEQDFGAPPPPPRPCAAAPASNGAVQPPTPTPAPPRPQQTDDEPVAGFDVTALPRRLDAAFDKLDGDACLRPTTIKPSTPWRVSSQKGLLSATKQTTYDADRLATEKRKAFELLDALTRSGAIPLLSTQLHVVVAATHAFDHDVAETVIRDNVNPILKAERSSLLVASTLFGAAPRTLVEPSRVPALAVHDAALLDG</sequence>
<proteinExistence type="predicted"/>
<gene>
    <name evidence="2" type="ORF">PECAL_5P12910</name>
</gene>
<comment type="caution">
    <text evidence="2">The sequence shown here is derived from an EMBL/GenBank/DDBJ whole genome shotgun (WGS) entry which is preliminary data.</text>
</comment>
<evidence type="ECO:0000313" key="2">
    <source>
        <dbReference type="EMBL" id="CAH0376685.1"/>
    </source>
</evidence>
<accession>A0A8J2STJ5</accession>
<dbReference type="EMBL" id="CAKKNE010000005">
    <property type="protein sequence ID" value="CAH0376685.1"/>
    <property type="molecule type" value="Genomic_DNA"/>
</dbReference>
<name>A0A8J2STJ5_9STRA</name>
<feature type="compositionally biased region" description="Gly residues" evidence="1">
    <location>
        <begin position="693"/>
        <end position="706"/>
    </location>
</feature>
<dbReference type="Proteomes" id="UP000789595">
    <property type="component" value="Unassembled WGS sequence"/>
</dbReference>
<feature type="region of interest" description="Disordered" evidence="1">
    <location>
        <begin position="687"/>
        <end position="770"/>
    </location>
</feature>